<name>A0A1B7P125_9EURO</name>
<evidence type="ECO:0000313" key="1">
    <source>
        <dbReference type="EMBL" id="OAX82704.1"/>
    </source>
</evidence>
<dbReference type="EMBL" id="LGUA01000267">
    <property type="protein sequence ID" value="OAX82704.1"/>
    <property type="molecule type" value="Genomic_DNA"/>
</dbReference>
<dbReference type="SUPFAM" id="SSF56300">
    <property type="entry name" value="Metallo-dependent phosphatases"/>
    <property type="match status" value="1"/>
</dbReference>
<dbReference type="PANTHER" id="PTHR12905">
    <property type="entry name" value="METALLOPHOSPHOESTERASE"/>
    <property type="match status" value="1"/>
</dbReference>
<organism evidence="1 2">
    <name type="scientific">Emergomyces africanus</name>
    <dbReference type="NCBI Taxonomy" id="1955775"/>
    <lineage>
        <taxon>Eukaryota</taxon>
        <taxon>Fungi</taxon>
        <taxon>Dikarya</taxon>
        <taxon>Ascomycota</taxon>
        <taxon>Pezizomycotina</taxon>
        <taxon>Eurotiomycetes</taxon>
        <taxon>Eurotiomycetidae</taxon>
        <taxon>Onygenales</taxon>
        <taxon>Ajellomycetaceae</taxon>
        <taxon>Emergomyces</taxon>
    </lineage>
</organism>
<dbReference type="AlphaFoldDB" id="A0A1B7P125"/>
<keyword evidence="2" id="KW-1185">Reference proteome</keyword>
<reference evidence="1 2" key="1">
    <citation type="submission" date="2015-07" db="EMBL/GenBank/DDBJ databases">
        <title>Emmonsia species relationships and genome sequence.</title>
        <authorList>
            <person name="Cuomo C.A."/>
            <person name="Schwartz I.S."/>
            <person name="Kenyon C."/>
            <person name="de Hoog G.S."/>
            <person name="Govender N.P."/>
            <person name="Botha A."/>
            <person name="Moreno L."/>
            <person name="de Vries M."/>
            <person name="Munoz J.F."/>
            <person name="Stielow J.B."/>
        </authorList>
    </citation>
    <scope>NUCLEOTIDE SEQUENCE [LARGE SCALE GENOMIC DNA]</scope>
    <source>
        <strain evidence="1 2">CBS 136260</strain>
    </source>
</reference>
<proteinExistence type="predicted"/>
<evidence type="ECO:0000313" key="2">
    <source>
        <dbReference type="Proteomes" id="UP000091918"/>
    </source>
</evidence>
<accession>A0A1B7P125</accession>
<dbReference type="Gene3D" id="3.60.21.10">
    <property type="match status" value="1"/>
</dbReference>
<dbReference type="InterPro" id="IPR029052">
    <property type="entry name" value="Metallo-depent_PP-like"/>
</dbReference>
<sequence length="122" mass="13934">MTRFLIIFDTHGMEFAPETEPLQLADAAIHCGDLPEESKLKEFESAIKLLARLNAPLKLVIAGNHVPLDISMFKHKVAEAQRQSRTCQDLFGHYGEDSQLYFDKRCISDCLRRPPTPSREDY</sequence>
<comment type="caution">
    <text evidence="1">The sequence shown here is derived from an EMBL/GenBank/DDBJ whole genome shotgun (WGS) entry which is preliminary data.</text>
</comment>
<protein>
    <recommendedName>
        <fullName evidence="3">Calcineurin-like phosphoesterase domain-containing protein</fullName>
    </recommendedName>
</protein>
<dbReference type="PANTHER" id="PTHR12905:SF0">
    <property type="entry name" value="CALCINEURIN-LIKE PHOSPHOESTERASE DOMAIN-CONTAINING PROTEIN"/>
    <property type="match status" value="1"/>
</dbReference>
<dbReference type="OrthoDB" id="630188at2759"/>
<dbReference type="Proteomes" id="UP000091918">
    <property type="component" value="Unassembled WGS sequence"/>
</dbReference>
<gene>
    <name evidence="1" type="ORF">ACJ72_02953</name>
</gene>
<dbReference type="InterPro" id="IPR051693">
    <property type="entry name" value="UPF0046_metallophosphoest"/>
</dbReference>
<evidence type="ECO:0008006" key="3">
    <source>
        <dbReference type="Google" id="ProtNLM"/>
    </source>
</evidence>